<dbReference type="EMBL" id="RBIJ01000006">
    <property type="protein sequence ID" value="RKQ83580.1"/>
    <property type="molecule type" value="Genomic_DNA"/>
</dbReference>
<dbReference type="GO" id="GO:0004852">
    <property type="term" value="F:uroporphyrinogen-III synthase activity"/>
    <property type="evidence" value="ECO:0007669"/>
    <property type="project" value="UniProtKB-UniRule"/>
</dbReference>
<dbReference type="AlphaFoldDB" id="A0A660KZT0"/>
<evidence type="ECO:0000256" key="8">
    <source>
        <dbReference type="ARBA" id="ARBA00048617"/>
    </source>
</evidence>
<dbReference type="SUPFAM" id="SSF69618">
    <property type="entry name" value="HemD-like"/>
    <property type="match status" value="1"/>
</dbReference>
<evidence type="ECO:0000256" key="6">
    <source>
        <dbReference type="ARBA" id="ARBA00037589"/>
    </source>
</evidence>
<keyword evidence="4 9" id="KW-0456">Lyase</keyword>
<sequence length="268" mass="28485">MDPSAFPLRGLRVLVTRPQEDAQETAELVASQGGVPVVCPLLAVVPLPLAPSDASRLRSLASYDLLLLTSRNAVRILREALPPEVALGPSPRVACVGPRTAEAFLQAFGRPPDLVAEEETGEGLARAVLAGVSEGARRALFPRARKAREVLPERLRAAGWTVDEVVLYDTLPDAKGQACARKALAEGAVDVVLLFSPSAVTALVHALEGEEDLLRRVALACIGPVTARRLEEFGLTPAVQPEHYTAEALVAALGRAVAEGKLPVRERR</sequence>
<evidence type="ECO:0000256" key="2">
    <source>
        <dbReference type="ARBA" id="ARBA00008133"/>
    </source>
</evidence>
<comment type="catalytic activity">
    <reaction evidence="8 9">
        <text>hydroxymethylbilane = uroporphyrinogen III + H2O</text>
        <dbReference type="Rhea" id="RHEA:18965"/>
        <dbReference type="ChEBI" id="CHEBI:15377"/>
        <dbReference type="ChEBI" id="CHEBI:57308"/>
        <dbReference type="ChEBI" id="CHEBI:57845"/>
        <dbReference type="EC" id="4.2.1.75"/>
    </reaction>
</comment>
<dbReference type="GO" id="GO:0006780">
    <property type="term" value="P:uroporphyrinogen III biosynthetic process"/>
    <property type="evidence" value="ECO:0007669"/>
    <property type="project" value="UniProtKB-UniRule"/>
</dbReference>
<comment type="similarity">
    <text evidence="2 9">Belongs to the uroporphyrinogen-III synthase family.</text>
</comment>
<protein>
    <recommendedName>
        <fullName evidence="7 9">Uroporphyrinogen-III synthase</fullName>
        <ecNumber evidence="3 9">4.2.1.75</ecNumber>
    </recommendedName>
</protein>
<dbReference type="CDD" id="cd06578">
    <property type="entry name" value="HemD"/>
    <property type="match status" value="1"/>
</dbReference>
<dbReference type="PANTHER" id="PTHR38042:SF1">
    <property type="entry name" value="UROPORPHYRINOGEN-III SYNTHASE, CHLOROPLASTIC"/>
    <property type="match status" value="1"/>
</dbReference>
<evidence type="ECO:0000256" key="7">
    <source>
        <dbReference type="ARBA" id="ARBA00040167"/>
    </source>
</evidence>
<keyword evidence="5 9" id="KW-0627">Porphyrin biosynthesis</keyword>
<evidence type="ECO:0000256" key="4">
    <source>
        <dbReference type="ARBA" id="ARBA00023239"/>
    </source>
</evidence>
<evidence type="ECO:0000256" key="1">
    <source>
        <dbReference type="ARBA" id="ARBA00004772"/>
    </source>
</evidence>
<dbReference type="PANTHER" id="PTHR38042">
    <property type="entry name" value="UROPORPHYRINOGEN-III SYNTHASE, CHLOROPLASTIC"/>
    <property type="match status" value="1"/>
</dbReference>
<dbReference type="GO" id="GO:0006782">
    <property type="term" value="P:protoporphyrinogen IX biosynthetic process"/>
    <property type="evidence" value="ECO:0007669"/>
    <property type="project" value="UniProtKB-UniRule"/>
</dbReference>
<proteinExistence type="inferred from homology"/>
<dbReference type="InterPro" id="IPR039793">
    <property type="entry name" value="UROS/Hem4"/>
</dbReference>
<evidence type="ECO:0000256" key="9">
    <source>
        <dbReference type="RuleBase" id="RU366031"/>
    </source>
</evidence>
<dbReference type="Pfam" id="PF02602">
    <property type="entry name" value="HEM4"/>
    <property type="match status" value="1"/>
</dbReference>
<evidence type="ECO:0000256" key="5">
    <source>
        <dbReference type="ARBA" id="ARBA00023244"/>
    </source>
</evidence>
<name>A0A660KZT0_9BACL</name>
<accession>A0A660KZT0</accession>
<gene>
    <name evidence="11" type="ORF">C7438_1609</name>
</gene>
<comment type="caution">
    <text evidence="11">The sequence shown here is derived from an EMBL/GenBank/DDBJ whole genome shotgun (WGS) entry which is preliminary data.</text>
</comment>
<comment type="function">
    <text evidence="6 9">Catalyzes cyclization of the linear tetrapyrrole, hydroxymethylbilane, to the macrocyclic uroporphyrinogen III.</text>
</comment>
<dbReference type="InterPro" id="IPR003754">
    <property type="entry name" value="4pyrrol_synth_uPrphyn_synth"/>
</dbReference>
<evidence type="ECO:0000259" key="10">
    <source>
        <dbReference type="Pfam" id="PF02602"/>
    </source>
</evidence>
<organism evidence="11 12">
    <name type="scientific">Brockia lithotrophica</name>
    <dbReference type="NCBI Taxonomy" id="933949"/>
    <lineage>
        <taxon>Bacteria</taxon>
        <taxon>Bacillati</taxon>
        <taxon>Bacillota</taxon>
        <taxon>Bacilli</taxon>
        <taxon>Bacillales</taxon>
        <taxon>Bacillales Family X. Incertae Sedis</taxon>
        <taxon>Brockia</taxon>
    </lineage>
</organism>
<evidence type="ECO:0000313" key="12">
    <source>
        <dbReference type="Proteomes" id="UP000267019"/>
    </source>
</evidence>
<reference evidence="11 12" key="1">
    <citation type="submission" date="2018-10" db="EMBL/GenBank/DDBJ databases">
        <title>Genomic Encyclopedia of Type Strains, Phase IV (KMG-IV): sequencing the most valuable type-strain genomes for metagenomic binning, comparative biology and taxonomic classification.</title>
        <authorList>
            <person name="Goeker M."/>
        </authorList>
    </citation>
    <scope>NUCLEOTIDE SEQUENCE [LARGE SCALE GENOMIC DNA]</scope>
    <source>
        <strain evidence="11 12">DSM 22653</strain>
    </source>
</reference>
<evidence type="ECO:0000256" key="3">
    <source>
        <dbReference type="ARBA" id="ARBA00013109"/>
    </source>
</evidence>
<dbReference type="Gene3D" id="3.40.50.10090">
    <property type="match status" value="2"/>
</dbReference>
<dbReference type="RefSeq" id="WP_170143653.1">
    <property type="nucleotide sequence ID" value="NZ_RBIJ01000006.1"/>
</dbReference>
<evidence type="ECO:0000313" key="11">
    <source>
        <dbReference type="EMBL" id="RKQ83580.1"/>
    </source>
</evidence>
<dbReference type="InterPro" id="IPR036108">
    <property type="entry name" value="4pyrrol_syn_uPrphyn_synt_sf"/>
</dbReference>
<keyword evidence="12" id="KW-1185">Reference proteome</keyword>
<dbReference type="Proteomes" id="UP000267019">
    <property type="component" value="Unassembled WGS sequence"/>
</dbReference>
<dbReference type="EC" id="4.2.1.75" evidence="3 9"/>
<feature type="domain" description="Tetrapyrrole biosynthesis uroporphyrinogen III synthase" evidence="10">
    <location>
        <begin position="24"/>
        <end position="251"/>
    </location>
</feature>
<comment type="pathway">
    <text evidence="1 9">Porphyrin-containing compound metabolism; protoporphyrin-IX biosynthesis; coproporphyrinogen-III from 5-aminolevulinate: step 3/4.</text>
</comment>